<comment type="caution">
    <text evidence="2">The sequence shown here is derived from an EMBL/GenBank/DDBJ whole genome shotgun (WGS) entry which is preliminary data.</text>
</comment>
<organism evidence="2 3">
    <name type="scientific">Pseudooceanicola albus</name>
    <dbReference type="NCBI Taxonomy" id="2692189"/>
    <lineage>
        <taxon>Bacteria</taxon>
        <taxon>Pseudomonadati</taxon>
        <taxon>Pseudomonadota</taxon>
        <taxon>Alphaproteobacteria</taxon>
        <taxon>Rhodobacterales</taxon>
        <taxon>Paracoccaceae</taxon>
        <taxon>Pseudooceanicola</taxon>
    </lineage>
</organism>
<accession>A0A6L7G2G1</accession>
<reference evidence="2 3" key="1">
    <citation type="submission" date="2019-12" db="EMBL/GenBank/DDBJ databases">
        <authorList>
            <person name="Li M."/>
        </authorList>
    </citation>
    <scope>NUCLEOTIDE SEQUENCE [LARGE SCALE GENOMIC DNA]</scope>
    <source>
        <strain evidence="2 3">GBMRC 2024</strain>
    </source>
</reference>
<protein>
    <submittedName>
        <fullName evidence="2">Uncharacterized protein</fullName>
    </submittedName>
</protein>
<evidence type="ECO:0000313" key="3">
    <source>
        <dbReference type="Proteomes" id="UP000477911"/>
    </source>
</evidence>
<feature type="region of interest" description="Disordered" evidence="1">
    <location>
        <begin position="1"/>
        <end position="36"/>
    </location>
</feature>
<evidence type="ECO:0000256" key="1">
    <source>
        <dbReference type="SAM" id="MobiDB-lite"/>
    </source>
</evidence>
<proteinExistence type="predicted"/>
<dbReference type="AlphaFoldDB" id="A0A6L7G2G1"/>
<sequence length="139" mass="15671">MILDWPTELPRPERNTWSATHQDARRKRQNDAGPPGYSRRFSSVAKLVSLSVILDRNQKAIFDLFFEEDCGYGTALFHMPDPTTDGWALLTSDGVPLLTGDGQPLLMSKIWLCAWGDDVPKETIQGTEFRKTFSVVVMP</sequence>
<gene>
    <name evidence="2" type="ORF">GR170_02910</name>
</gene>
<dbReference type="RefSeq" id="WP_160891448.1">
    <property type="nucleotide sequence ID" value="NZ_WUMU01000003.1"/>
</dbReference>
<keyword evidence="3" id="KW-1185">Reference proteome</keyword>
<name>A0A6L7G2G1_9RHOB</name>
<evidence type="ECO:0000313" key="2">
    <source>
        <dbReference type="EMBL" id="MXN16773.1"/>
    </source>
</evidence>
<dbReference type="Proteomes" id="UP000477911">
    <property type="component" value="Unassembled WGS sequence"/>
</dbReference>
<dbReference type="EMBL" id="WUMU01000003">
    <property type="protein sequence ID" value="MXN16773.1"/>
    <property type="molecule type" value="Genomic_DNA"/>
</dbReference>